<dbReference type="EMBL" id="JAHESD010000009">
    <property type="protein sequence ID" value="MBT1702863.1"/>
    <property type="molecule type" value="Genomic_DNA"/>
</dbReference>
<accession>A0ABS5VPB3</accession>
<evidence type="ECO:0000256" key="3">
    <source>
        <dbReference type="ARBA" id="ARBA00022679"/>
    </source>
</evidence>
<dbReference type="PANTHER" id="PTHR43179">
    <property type="entry name" value="RHAMNOSYLTRANSFERASE WBBL"/>
    <property type="match status" value="1"/>
</dbReference>
<dbReference type="SUPFAM" id="SSF53448">
    <property type="entry name" value="Nucleotide-diphospho-sugar transferases"/>
    <property type="match status" value="1"/>
</dbReference>
<dbReference type="PANTHER" id="PTHR43179:SF12">
    <property type="entry name" value="GALACTOFURANOSYLTRANSFERASE GLFT2"/>
    <property type="match status" value="1"/>
</dbReference>
<evidence type="ECO:0000313" key="6">
    <source>
        <dbReference type="Proteomes" id="UP000772618"/>
    </source>
</evidence>
<gene>
    <name evidence="5" type="ORF">KK060_06210</name>
</gene>
<keyword evidence="3 5" id="KW-0808">Transferase</keyword>
<dbReference type="RefSeq" id="WP_254152833.1">
    <property type="nucleotide sequence ID" value="NZ_JAHESD010000009.1"/>
</dbReference>
<dbReference type="Gene3D" id="3.90.550.10">
    <property type="entry name" value="Spore Coat Polysaccharide Biosynthesis Protein SpsA, Chain A"/>
    <property type="match status" value="1"/>
</dbReference>
<dbReference type="GO" id="GO:0016757">
    <property type="term" value="F:glycosyltransferase activity"/>
    <property type="evidence" value="ECO:0007669"/>
    <property type="project" value="UniProtKB-KW"/>
</dbReference>
<name>A0ABS5VPB3_9BACT</name>
<dbReference type="EC" id="2.4.-.-" evidence="5"/>
<comment type="caution">
    <text evidence="5">The sequence shown here is derived from an EMBL/GenBank/DDBJ whole genome shotgun (WGS) entry which is preliminary data.</text>
</comment>
<dbReference type="InterPro" id="IPR029044">
    <property type="entry name" value="Nucleotide-diphossugar_trans"/>
</dbReference>
<evidence type="ECO:0000313" key="5">
    <source>
        <dbReference type="EMBL" id="MBT1702863.1"/>
    </source>
</evidence>
<evidence type="ECO:0000256" key="2">
    <source>
        <dbReference type="ARBA" id="ARBA00022676"/>
    </source>
</evidence>
<reference evidence="5 6" key="1">
    <citation type="submission" date="2021-05" db="EMBL/GenBank/DDBJ databases">
        <title>A Polyphasic approach of four new species of the genus Ohtaekwangia: Ohtaekwangia histidinii sp. nov., Ohtaekwangia cretensis sp. nov., Ohtaekwangia indiensis sp. nov., Ohtaekwangia reichenbachii sp. nov. from diverse environment.</title>
        <authorList>
            <person name="Octaviana S."/>
        </authorList>
    </citation>
    <scope>NUCLEOTIDE SEQUENCE [LARGE SCALE GENOMIC DNA]</scope>
    <source>
        <strain evidence="5 6">PWU20</strain>
    </source>
</reference>
<dbReference type="InterPro" id="IPR001173">
    <property type="entry name" value="Glyco_trans_2-like"/>
</dbReference>
<dbReference type="Proteomes" id="UP000772618">
    <property type="component" value="Unassembled WGS sequence"/>
</dbReference>
<proteinExistence type="inferred from homology"/>
<sequence>MKSIHILIPTYKRLKALAVTLTSLCYQKENDFDIIVSDQSPDDEIYKDNSVQTAIRLLELRGVKTSILKNLPPRGMAQQRQFLLDQSAAPYVLFLDDDLILEPYVVQVMKETIEREGCGFVGSAVIGLSYLNVVRPHEQHIELWDKVQPEDVLPGTSEWQRYKLHNAANVYHVQQNLKADPSTPISYKVAWVGGCVMYDAQKLADVGGFNFWEKLPERHCGEDVLAQLRVMKKHGGCGILPTGVYHQELETTVPDRTINAPEVLAI</sequence>
<keyword evidence="6" id="KW-1185">Reference proteome</keyword>
<organism evidence="5 6">
    <name type="scientific">Chryseosolibacter indicus</name>
    <dbReference type="NCBI Taxonomy" id="2782351"/>
    <lineage>
        <taxon>Bacteria</taxon>
        <taxon>Pseudomonadati</taxon>
        <taxon>Bacteroidota</taxon>
        <taxon>Cytophagia</taxon>
        <taxon>Cytophagales</taxon>
        <taxon>Chryseotaleaceae</taxon>
        <taxon>Chryseosolibacter</taxon>
    </lineage>
</organism>
<evidence type="ECO:0000256" key="1">
    <source>
        <dbReference type="ARBA" id="ARBA00006739"/>
    </source>
</evidence>
<feature type="domain" description="Glycosyltransferase 2-like" evidence="4">
    <location>
        <begin position="6"/>
        <end position="140"/>
    </location>
</feature>
<comment type="similarity">
    <text evidence="1">Belongs to the glycosyltransferase 2 family.</text>
</comment>
<dbReference type="Pfam" id="PF00535">
    <property type="entry name" value="Glycos_transf_2"/>
    <property type="match status" value="1"/>
</dbReference>
<keyword evidence="2 5" id="KW-0328">Glycosyltransferase</keyword>
<protein>
    <submittedName>
        <fullName evidence="5">Glycosyltransferase</fullName>
        <ecNumber evidence="5">2.4.-.-</ecNumber>
    </submittedName>
</protein>
<evidence type="ECO:0000259" key="4">
    <source>
        <dbReference type="Pfam" id="PF00535"/>
    </source>
</evidence>
<dbReference type="CDD" id="cd00761">
    <property type="entry name" value="Glyco_tranf_GTA_type"/>
    <property type="match status" value="1"/>
</dbReference>